<dbReference type="EnsemblMetazoa" id="SMAR004681-RA">
    <property type="protein sequence ID" value="SMAR004681-PA"/>
    <property type="gene ID" value="SMAR004681"/>
</dbReference>
<reference evidence="2" key="1">
    <citation type="submission" date="2011-05" db="EMBL/GenBank/DDBJ databases">
        <authorList>
            <person name="Richards S.R."/>
            <person name="Qu J."/>
            <person name="Jiang H."/>
            <person name="Jhangiani S.N."/>
            <person name="Agravi P."/>
            <person name="Goodspeed R."/>
            <person name="Gross S."/>
            <person name="Mandapat C."/>
            <person name="Jackson L."/>
            <person name="Mathew T."/>
            <person name="Pu L."/>
            <person name="Thornton R."/>
            <person name="Saada N."/>
            <person name="Wilczek-Boney K.B."/>
            <person name="Lee S."/>
            <person name="Kovar C."/>
            <person name="Wu Y."/>
            <person name="Scherer S.E."/>
            <person name="Worley K.C."/>
            <person name="Muzny D.M."/>
            <person name="Gibbs R."/>
        </authorList>
    </citation>
    <scope>NUCLEOTIDE SEQUENCE</scope>
    <source>
        <strain evidence="2">Brora</strain>
    </source>
</reference>
<name>T1IU63_STRMM</name>
<evidence type="ECO:0000313" key="1">
    <source>
        <dbReference type="EnsemblMetazoa" id="SMAR004681-PA"/>
    </source>
</evidence>
<accession>T1IU63</accession>
<dbReference type="HOGENOM" id="CLU_2545503_0_0_1"/>
<organism evidence="1 2">
    <name type="scientific">Strigamia maritima</name>
    <name type="common">European centipede</name>
    <name type="synonym">Geophilus maritimus</name>
    <dbReference type="NCBI Taxonomy" id="126957"/>
    <lineage>
        <taxon>Eukaryota</taxon>
        <taxon>Metazoa</taxon>
        <taxon>Ecdysozoa</taxon>
        <taxon>Arthropoda</taxon>
        <taxon>Myriapoda</taxon>
        <taxon>Chilopoda</taxon>
        <taxon>Pleurostigmophora</taxon>
        <taxon>Geophilomorpha</taxon>
        <taxon>Linotaeniidae</taxon>
        <taxon>Strigamia</taxon>
    </lineage>
</organism>
<dbReference type="Proteomes" id="UP000014500">
    <property type="component" value="Unassembled WGS sequence"/>
</dbReference>
<reference evidence="1" key="2">
    <citation type="submission" date="2015-02" db="UniProtKB">
        <authorList>
            <consortium name="EnsemblMetazoa"/>
        </authorList>
    </citation>
    <scope>IDENTIFICATION</scope>
</reference>
<dbReference type="AlphaFoldDB" id="T1IU63"/>
<sequence length="83" mass="10144">MIEIMRRPLYLRRNKINCCKFQHFRQKGKRHRAETSILTRAVTLNYIFDYRMGLLMRFSIIKSQTGKLDLVRNYYHYTLDLGK</sequence>
<evidence type="ECO:0000313" key="2">
    <source>
        <dbReference type="Proteomes" id="UP000014500"/>
    </source>
</evidence>
<protein>
    <submittedName>
        <fullName evidence="1">Uncharacterized protein</fullName>
    </submittedName>
</protein>
<dbReference type="EMBL" id="JH431520">
    <property type="status" value="NOT_ANNOTATED_CDS"/>
    <property type="molecule type" value="Genomic_DNA"/>
</dbReference>
<proteinExistence type="predicted"/>
<keyword evidence="2" id="KW-1185">Reference proteome</keyword>